<gene>
    <name evidence="3" type="ORF">B0H15DRAFT_118739</name>
</gene>
<sequence>MTSVYPSTHPTTGALLTMDALSATRTLGLVALLAIALLALEYIASALLSALRDLAFTRRLALFFVTSALGVAARHFVGPETPGDAGYIIDDDDDYELCSSVGSASDSDMNSAPRSALDRGLRARAPRCVSSVPPAPYRRPNALRLARPRRRQSRRAHRRSPNPRDTHIPFHRRRITRISRSTVHPLHPSVPNRRMPTSAMLQP</sequence>
<protein>
    <submittedName>
        <fullName evidence="3">Uncharacterized protein</fullName>
    </submittedName>
</protein>
<keyword evidence="4" id="KW-1185">Reference proteome</keyword>
<feature type="compositionally biased region" description="Basic residues" evidence="1">
    <location>
        <begin position="146"/>
        <end position="161"/>
    </location>
</feature>
<dbReference type="AlphaFoldDB" id="A0AAD6XI58"/>
<reference evidence="3" key="1">
    <citation type="submission" date="2023-03" db="EMBL/GenBank/DDBJ databases">
        <title>Massive genome expansion in bonnet fungi (Mycena s.s.) driven by repeated elements and novel gene families across ecological guilds.</title>
        <authorList>
            <consortium name="Lawrence Berkeley National Laboratory"/>
            <person name="Harder C.B."/>
            <person name="Miyauchi S."/>
            <person name="Viragh M."/>
            <person name="Kuo A."/>
            <person name="Thoen E."/>
            <person name="Andreopoulos B."/>
            <person name="Lu D."/>
            <person name="Skrede I."/>
            <person name="Drula E."/>
            <person name="Henrissat B."/>
            <person name="Morin E."/>
            <person name="Kohler A."/>
            <person name="Barry K."/>
            <person name="LaButti K."/>
            <person name="Morin E."/>
            <person name="Salamov A."/>
            <person name="Lipzen A."/>
            <person name="Mereny Z."/>
            <person name="Hegedus B."/>
            <person name="Baldrian P."/>
            <person name="Stursova M."/>
            <person name="Weitz H."/>
            <person name="Taylor A."/>
            <person name="Grigoriev I.V."/>
            <person name="Nagy L.G."/>
            <person name="Martin F."/>
            <person name="Kauserud H."/>
        </authorList>
    </citation>
    <scope>NUCLEOTIDE SEQUENCE</scope>
    <source>
        <strain evidence="3">CBHHK173m</strain>
    </source>
</reference>
<dbReference type="EMBL" id="JARJCN010000133">
    <property type="protein sequence ID" value="KAJ7070292.1"/>
    <property type="molecule type" value="Genomic_DNA"/>
</dbReference>
<accession>A0AAD6XI58</accession>
<feature type="region of interest" description="Disordered" evidence="1">
    <location>
        <begin position="101"/>
        <end position="203"/>
    </location>
</feature>
<feature type="transmembrane region" description="Helical" evidence="2">
    <location>
        <begin position="27"/>
        <end position="48"/>
    </location>
</feature>
<evidence type="ECO:0000256" key="1">
    <source>
        <dbReference type="SAM" id="MobiDB-lite"/>
    </source>
</evidence>
<comment type="caution">
    <text evidence="3">The sequence shown here is derived from an EMBL/GenBank/DDBJ whole genome shotgun (WGS) entry which is preliminary data.</text>
</comment>
<keyword evidence="2" id="KW-0472">Membrane</keyword>
<organism evidence="3 4">
    <name type="scientific">Mycena belliarum</name>
    <dbReference type="NCBI Taxonomy" id="1033014"/>
    <lineage>
        <taxon>Eukaryota</taxon>
        <taxon>Fungi</taxon>
        <taxon>Dikarya</taxon>
        <taxon>Basidiomycota</taxon>
        <taxon>Agaricomycotina</taxon>
        <taxon>Agaricomycetes</taxon>
        <taxon>Agaricomycetidae</taxon>
        <taxon>Agaricales</taxon>
        <taxon>Marasmiineae</taxon>
        <taxon>Mycenaceae</taxon>
        <taxon>Mycena</taxon>
    </lineage>
</organism>
<evidence type="ECO:0000313" key="3">
    <source>
        <dbReference type="EMBL" id="KAJ7070292.1"/>
    </source>
</evidence>
<name>A0AAD6XI58_9AGAR</name>
<feature type="transmembrane region" description="Helical" evidence="2">
    <location>
        <begin position="60"/>
        <end position="77"/>
    </location>
</feature>
<keyword evidence="2" id="KW-0812">Transmembrane</keyword>
<evidence type="ECO:0000256" key="2">
    <source>
        <dbReference type="SAM" id="Phobius"/>
    </source>
</evidence>
<keyword evidence="2" id="KW-1133">Transmembrane helix</keyword>
<evidence type="ECO:0000313" key="4">
    <source>
        <dbReference type="Proteomes" id="UP001222325"/>
    </source>
</evidence>
<feature type="compositionally biased region" description="Polar residues" evidence="1">
    <location>
        <begin position="101"/>
        <end position="113"/>
    </location>
</feature>
<proteinExistence type="predicted"/>
<dbReference type="Proteomes" id="UP001222325">
    <property type="component" value="Unassembled WGS sequence"/>
</dbReference>